<evidence type="ECO:0000313" key="1">
    <source>
        <dbReference type="EMBL" id="KKA29745.1"/>
    </source>
</evidence>
<gene>
    <name evidence="1" type="ORF">TD95_004508</name>
</gene>
<keyword evidence="2" id="KW-1185">Reference proteome</keyword>
<protein>
    <submittedName>
        <fullName evidence="1">Uncharacterized protein</fullName>
    </submittedName>
</protein>
<reference evidence="1 2" key="1">
    <citation type="submission" date="2015-03" db="EMBL/GenBank/DDBJ databases">
        <authorList>
            <person name="Radwan O."/>
            <person name="Al-Naeli F.A."/>
            <person name="Rendon G.A."/>
            <person name="Fields C."/>
        </authorList>
    </citation>
    <scope>NUCLEOTIDE SEQUENCE [LARGE SCALE GENOMIC DNA]</scope>
    <source>
        <strain evidence="1">CR-DP1</strain>
    </source>
</reference>
<sequence>MLPPIDEAVLERHPDFAAVYATLTTAVLNPDGTTKAPPDPVEEDLDFHRTNHARRSLLAAHLSTLPLPADLALLPALLSTPIPDPLLSTLLSTLPALDPILPALSAALVASATHVARLTGSSSIPAIPPALHALHARLATAHTSLLDARHRAAASLATVLAARAQALAHLVRAVEAKHGAVARSAENRAAEMALEAQRLEAETRLALGRVNRKDGSRETAVALANYASHLRDARVRLEEAVRSRRMEGAEYGVGVKGQEGRVEVLRGLADEYRDVVKKMDDVEQDLKRLRR</sequence>
<comment type="caution">
    <text evidence="1">The sequence shown here is derived from an EMBL/GenBank/DDBJ whole genome shotgun (WGS) entry which is preliminary data.</text>
</comment>
<name>A0A0F4ZHR9_9PEZI</name>
<accession>A0A0F4ZHR9</accession>
<proteinExistence type="predicted"/>
<dbReference type="AlphaFoldDB" id="A0A0F4ZHR9"/>
<dbReference type="Proteomes" id="UP000033483">
    <property type="component" value="Unassembled WGS sequence"/>
</dbReference>
<dbReference type="OrthoDB" id="66964at2759"/>
<dbReference type="EMBL" id="LAEV01000701">
    <property type="protein sequence ID" value="KKA29745.1"/>
    <property type="molecule type" value="Genomic_DNA"/>
</dbReference>
<evidence type="ECO:0000313" key="2">
    <source>
        <dbReference type="Proteomes" id="UP000033483"/>
    </source>
</evidence>
<organism evidence="1 2">
    <name type="scientific">Thielaviopsis punctulata</name>
    <dbReference type="NCBI Taxonomy" id="72032"/>
    <lineage>
        <taxon>Eukaryota</taxon>
        <taxon>Fungi</taxon>
        <taxon>Dikarya</taxon>
        <taxon>Ascomycota</taxon>
        <taxon>Pezizomycotina</taxon>
        <taxon>Sordariomycetes</taxon>
        <taxon>Hypocreomycetidae</taxon>
        <taxon>Microascales</taxon>
        <taxon>Ceratocystidaceae</taxon>
        <taxon>Thielaviopsis</taxon>
    </lineage>
</organism>